<dbReference type="HOGENOM" id="CLU_138435_2_1_9"/>
<dbReference type="PANTHER" id="PTHR40398:SF1">
    <property type="entry name" value="PTS SYSTEM GLUCITOL_SORBITOL-SPECIFIC EIIA COMPONENT"/>
    <property type="match status" value="1"/>
</dbReference>
<dbReference type="GO" id="GO:0005737">
    <property type="term" value="C:cytoplasm"/>
    <property type="evidence" value="ECO:0007669"/>
    <property type="project" value="InterPro"/>
</dbReference>
<feature type="modified residue" description="Phosphohistidine; by HPr" evidence="1">
    <location>
        <position position="43"/>
    </location>
</feature>
<evidence type="ECO:0000256" key="1">
    <source>
        <dbReference type="PROSITE-ProRule" id="PRU00420"/>
    </source>
</evidence>
<dbReference type="GO" id="GO:0008982">
    <property type="term" value="F:protein-N(PI)-phosphohistidine-sugar phosphotransferase activity"/>
    <property type="evidence" value="ECO:0007669"/>
    <property type="project" value="InterPro"/>
</dbReference>
<dbReference type="GO" id="GO:0009401">
    <property type="term" value="P:phosphoenolpyruvate-dependent sugar phosphotransferase system"/>
    <property type="evidence" value="ECO:0007669"/>
    <property type="project" value="InterPro"/>
</dbReference>
<dbReference type="InterPro" id="IPR004716">
    <property type="entry name" value="PTS_IIA_glucitol/sorbitol-sp"/>
</dbReference>
<accession>A0A0H3MZZ7</accession>
<dbReference type="RefSeq" id="WP_003418411.1">
    <property type="nucleotide sequence ID" value="NC_013315.1"/>
</dbReference>
<organism evidence="2 3">
    <name type="scientific">Clostridioides difficile (strain CD196)</name>
    <name type="common">Peptoclostridium difficile</name>
    <dbReference type="NCBI Taxonomy" id="645462"/>
    <lineage>
        <taxon>Bacteria</taxon>
        <taxon>Bacillati</taxon>
        <taxon>Bacillota</taxon>
        <taxon>Clostridia</taxon>
        <taxon>Peptostreptococcales</taxon>
        <taxon>Peptostreptococcaceae</taxon>
        <taxon>Clostridioides</taxon>
    </lineage>
</organism>
<dbReference type="SUPFAM" id="SSF141530">
    <property type="entry name" value="PTSIIA/GutA-like"/>
    <property type="match status" value="1"/>
</dbReference>
<dbReference type="PANTHER" id="PTHR40398">
    <property type="entry name" value="PTS SYSTEM GLUCITOL/SORBITOL-SPECIFIC EIIA COMPONENT"/>
    <property type="match status" value="1"/>
</dbReference>
<dbReference type="Pfam" id="PF03829">
    <property type="entry name" value="PTSIIA_gutA"/>
    <property type="match status" value="1"/>
</dbReference>
<evidence type="ECO:0000313" key="2">
    <source>
        <dbReference type="EMBL" id="CBA61364.1"/>
    </source>
</evidence>
<dbReference type="KEGG" id="cdc:CD196_0714"/>
<dbReference type="EC" id="2.7.1.69" evidence="2"/>
<keyword evidence="2" id="KW-0808">Transferase</keyword>
<sequence length="121" mass="13650">MELIYSTQINKIGDNANEFLQHNMFVTFKDNAPQELENYCYIHSENNLVKEILTNDVLSINNVDYKITSVGELVNQNLSELGHITFKFTGEKDGAIGGTLYLEEKEIAPIGVGTILKIIRK</sequence>
<dbReference type="AlphaFoldDB" id="A0A0H3MZZ7"/>
<gene>
    <name evidence="2" type="primary">srlB</name>
    <name evidence="2" type="ordered locus">CD196_0714</name>
</gene>
<reference evidence="2 3" key="1">
    <citation type="journal article" date="2009" name="Genome Biol.">
        <title>Comparative genome and phenotypic analysis of Clostridium difficile 027 strains provides insight into the evolution of a hypervirulent bacterium.</title>
        <authorList>
            <person name="Stabler R.A."/>
            <person name="He M."/>
            <person name="Dawson L."/>
            <person name="Martin M."/>
            <person name="Valiente E."/>
            <person name="Corton C."/>
            <person name="Lawley T.D."/>
            <person name="Sebaihia M."/>
            <person name="Quail M.A."/>
            <person name="Rose G."/>
            <person name="Gerding D.N."/>
            <person name="Gibert M."/>
            <person name="Popoff M.R."/>
            <person name="Parkhill J."/>
            <person name="Dougan G."/>
            <person name="Wren B.W."/>
        </authorList>
    </citation>
    <scope>NUCLEOTIDE SEQUENCE [LARGE SCALE GENOMIC DNA]</scope>
    <source>
        <strain evidence="2 3">CD196</strain>
    </source>
</reference>
<proteinExistence type="predicted"/>
<dbReference type="Gene3D" id="2.40.33.40">
    <property type="entry name" value="Phosphotransferase system, glucitol/sorbitol-specific IIA component"/>
    <property type="match status" value="1"/>
</dbReference>
<evidence type="ECO:0000313" key="3">
    <source>
        <dbReference type="Proteomes" id="UP000002068"/>
    </source>
</evidence>
<dbReference type="PROSITE" id="PS51097">
    <property type="entry name" value="PTS_EIIA_TYPE_5"/>
    <property type="match status" value="1"/>
</dbReference>
<name>A0A0H3MZZ7_CLODC</name>
<dbReference type="Proteomes" id="UP000002068">
    <property type="component" value="Chromosome"/>
</dbReference>
<dbReference type="EMBL" id="FN538970">
    <property type="protein sequence ID" value="CBA61364.1"/>
    <property type="molecule type" value="Genomic_DNA"/>
</dbReference>
<protein>
    <submittedName>
        <fullName evidence="2">PTS system, glucitol/sorbitol-specific IIa component</fullName>
        <ecNumber evidence="2">2.7.1.69</ecNumber>
    </submittedName>
</protein>
<dbReference type="InterPro" id="IPR036665">
    <property type="entry name" value="PTS_IIA_glucitol/sorbitol_sf"/>
</dbReference>
<dbReference type="GO" id="GO:0016301">
    <property type="term" value="F:kinase activity"/>
    <property type="evidence" value="ECO:0007669"/>
    <property type="project" value="TreeGrafter"/>
</dbReference>